<comment type="similarity">
    <text evidence="3">Belongs to the CheD family.</text>
</comment>
<dbReference type="CDD" id="cd16352">
    <property type="entry name" value="CheD"/>
    <property type="match status" value="1"/>
</dbReference>
<dbReference type="Pfam" id="PF03975">
    <property type="entry name" value="CheD"/>
    <property type="match status" value="1"/>
</dbReference>
<dbReference type="InterPro" id="IPR005659">
    <property type="entry name" value="Chemorcpt_Glu_NH3ase_CheD"/>
</dbReference>
<name>A0A1F2UKZ1_9ACTN</name>
<comment type="catalytic activity">
    <reaction evidence="3">
        <text>L-glutaminyl-[protein] + H2O = L-glutamyl-[protein] + NH4(+)</text>
        <dbReference type="Rhea" id="RHEA:16441"/>
        <dbReference type="Rhea" id="RHEA-COMP:10207"/>
        <dbReference type="Rhea" id="RHEA-COMP:10208"/>
        <dbReference type="ChEBI" id="CHEBI:15377"/>
        <dbReference type="ChEBI" id="CHEBI:28938"/>
        <dbReference type="ChEBI" id="CHEBI:29973"/>
        <dbReference type="ChEBI" id="CHEBI:30011"/>
        <dbReference type="EC" id="3.5.1.44"/>
    </reaction>
</comment>
<keyword evidence="1 3" id="KW-0145">Chemotaxis</keyword>
<evidence type="ECO:0000256" key="2">
    <source>
        <dbReference type="ARBA" id="ARBA00022801"/>
    </source>
</evidence>
<evidence type="ECO:0000313" key="4">
    <source>
        <dbReference type="EMBL" id="OFW33657.1"/>
    </source>
</evidence>
<keyword evidence="2 3" id="KW-0378">Hydrolase</keyword>
<dbReference type="AlphaFoldDB" id="A0A1F2UKZ1"/>
<dbReference type="InterPro" id="IPR038592">
    <property type="entry name" value="CheD-like_sf"/>
</dbReference>
<dbReference type="GO" id="GO:0006935">
    <property type="term" value="P:chemotaxis"/>
    <property type="evidence" value="ECO:0007669"/>
    <property type="project" value="UniProtKB-UniRule"/>
</dbReference>
<comment type="caution">
    <text evidence="4">The sequence shown here is derived from an EMBL/GenBank/DDBJ whole genome shotgun (WGS) entry which is preliminary data.</text>
</comment>
<gene>
    <name evidence="3" type="primary">cheD</name>
    <name evidence="4" type="ORF">A2074_02505</name>
</gene>
<organism evidence="4 5">
    <name type="scientific">Candidatus Aquicultor primus</name>
    <dbReference type="NCBI Taxonomy" id="1797195"/>
    <lineage>
        <taxon>Bacteria</taxon>
        <taxon>Bacillati</taxon>
        <taxon>Actinomycetota</taxon>
        <taxon>Candidatus Aquicultoria</taxon>
        <taxon>Candidatus Aquicultorales</taxon>
        <taxon>Candidatus Aquicultoraceae</taxon>
        <taxon>Candidatus Aquicultor</taxon>
    </lineage>
</organism>
<dbReference type="EC" id="3.5.1.44" evidence="3"/>
<dbReference type="Gene3D" id="3.30.1330.200">
    <property type="match status" value="1"/>
</dbReference>
<accession>A0A1F2UKZ1</accession>
<protein>
    <recommendedName>
        <fullName evidence="3">Probable chemoreceptor glutamine deamidase CheD</fullName>
        <ecNumber evidence="3">3.5.1.44</ecNumber>
    </recommendedName>
</protein>
<dbReference type="Proteomes" id="UP000178086">
    <property type="component" value="Unassembled WGS sequence"/>
</dbReference>
<dbReference type="GO" id="GO:0050568">
    <property type="term" value="F:protein-glutamine glutaminase activity"/>
    <property type="evidence" value="ECO:0007669"/>
    <property type="project" value="UniProtKB-UniRule"/>
</dbReference>
<evidence type="ECO:0000256" key="3">
    <source>
        <dbReference type="HAMAP-Rule" id="MF_01440"/>
    </source>
</evidence>
<comment type="function">
    <text evidence="3">Probably deamidates glutamine residues to glutamate on methyl-accepting chemotaxis receptors (MCPs), playing an important role in chemotaxis.</text>
</comment>
<proteinExistence type="inferred from homology"/>
<dbReference type="EMBL" id="MELI01000062">
    <property type="protein sequence ID" value="OFW33657.1"/>
    <property type="molecule type" value="Genomic_DNA"/>
</dbReference>
<dbReference type="HAMAP" id="MF_01440">
    <property type="entry name" value="CheD"/>
    <property type="match status" value="1"/>
</dbReference>
<dbReference type="InterPro" id="IPR011324">
    <property type="entry name" value="Cytotoxic_necrot_fac-like_cat"/>
</dbReference>
<reference evidence="4 5" key="1">
    <citation type="journal article" date="2016" name="Nat. Commun.">
        <title>Thousands of microbial genomes shed light on interconnected biogeochemical processes in an aquifer system.</title>
        <authorList>
            <person name="Anantharaman K."/>
            <person name="Brown C.T."/>
            <person name="Hug L.A."/>
            <person name="Sharon I."/>
            <person name="Castelle C.J."/>
            <person name="Probst A.J."/>
            <person name="Thomas B.C."/>
            <person name="Singh A."/>
            <person name="Wilkins M.J."/>
            <person name="Karaoz U."/>
            <person name="Brodie E.L."/>
            <person name="Williams K.H."/>
            <person name="Hubbard S.S."/>
            <person name="Banfield J.F."/>
        </authorList>
    </citation>
    <scope>NUCLEOTIDE SEQUENCE [LARGE SCALE GENOMIC DNA]</scope>
</reference>
<evidence type="ECO:0000256" key="1">
    <source>
        <dbReference type="ARBA" id="ARBA00022500"/>
    </source>
</evidence>
<dbReference type="PANTHER" id="PTHR35147">
    <property type="entry name" value="CHEMORECEPTOR GLUTAMINE DEAMIDASE CHED-RELATED"/>
    <property type="match status" value="1"/>
</dbReference>
<dbReference type="PANTHER" id="PTHR35147:SF1">
    <property type="entry name" value="CHEMORECEPTOR GLUTAMINE DEAMIDASE CHED-RELATED"/>
    <property type="match status" value="1"/>
</dbReference>
<dbReference type="SUPFAM" id="SSF64438">
    <property type="entry name" value="CNF1/YfiH-like putative cysteine hydrolases"/>
    <property type="match status" value="1"/>
</dbReference>
<sequence length="162" mass="17212">MAEILVNIGIGDFEVSRDRNTSIITRGLGSCVAVCLYDKVAKVAGMAHIMLPVDNGRDELLNARFADTGVPRLFEAMIKNGAEPGRITVKIAGGARMFKMPGGSSLLEIGERNVEAITSVLSELKLKLVAADTGKDYGRTVEFSVASGELMVKAIGRSVTVI</sequence>
<evidence type="ECO:0000313" key="5">
    <source>
        <dbReference type="Proteomes" id="UP000178086"/>
    </source>
</evidence>